<evidence type="ECO:0000313" key="1">
    <source>
        <dbReference type="EMBL" id="EET61123.1"/>
    </source>
</evidence>
<protein>
    <submittedName>
        <fullName evidence="1">Uncharacterized protein</fullName>
    </submittedName>
</protein>
<gene>
    <name evidence="1" type="ORF">BRYFOR_06768</name>
</gene>
<dbReference type="EMBL" id="ACCL02000007">
    <property type="protein sequence ID" value="EET61123.1"/>
    <property type="molecule type" value="Genomic_DNA"/>
</dbReference>
<name>C6LDR9_9FIRM</name>
<comment type="caution">
    <text evidence="1">The sequence shown here is derived from an EMBL/GenBank/DDBJ whole genome shotgun (WGS) entry which is preliminary data.</text>
</comment>
<reference evidence="1" key="1">
    <citation type="submission" date="2009-07" db="EMBL/GenBank/DDBJ databases">
        <authorList>
            <person name="Weinstock G."/>
            <person name="Sodergren E."/>
            <person name="Clifton S."/>
            <person name="Fulton L."/>
            <person name="Fulton B."/>
            <person name="Courtney L."/>
            <person name="Fronick C."/>
            <person name="Harrison M."/>
            <person name="Strong C."/>
            <person name="Farmer C."/>
            <person name="Delahaunty K."/>
            <person name="Markovic C."/>
            <person name="Hall O."/>
            <person name="Minx P."/>
            <person name="Tomlinson C."/>
            <person name="Mitreva M."/>
            <person name="Nelson J."/>
            <person name="Hou S."/>
            <person name="Wollam A."/>
            <person name="Pepin K.H."/>
            <person name="Johnson M."/>
            <person name="Bhonagiri V."/>
            <person name="Nash W.E."/>
            <person name="Warren W."/>
            <person name="Chinwalla A."/>
            <person name="Mardis E.R."/>
            <person name="Wilson R.K."/>
        </authorList>
    </citation>
    <scope>NUCLEOTIDE SEQUENCE [LARGE SCALE GENOMIC DNA]</scope>
    <source>
        <strain evidence="1">DSM 14469</strain>
    </source>
</reference>
<evidence type="ECO:0000313" key="2">
    <source>
        <dbReference type="Proteomes" id="UP000005561"/>
    </source>
</evidence>
<proteinExistence type="predicted"/>
<keyword evidence="2" id="KW-1185">Reference proteome</keyword>
<dbReference type="AlphaFoldDB" id="C6LDR9"/>
<organism evidence="1 2">
    <name type="scientific">Marvinbryantia formatexigens DSM 14469</name>
    <dbReference type="NCBI Taxonomy" id="478749"/>
    <lineage>
        <taxon>Bacteria</taxon>
        <taxon>Bacillati</taxon>
        <taxon>Bacillota</taxon>
        <taxon>Clostridia</taxon>
        <taxon>Lachnospirales</taxon>
        <taxon>Lachnospiraceae</taxon>
        <taxon>Marvinbryantia</taxon>
    </lineage>
</organism>
<sequence>MLARKHPRMAVFLWDESPKRRNGVPECSTAELAKPQNSCLPSLFFGV</sequence>
<accession>C6LDR9</accession>
<dbReference type="Proteomes" id="UP000005561">
    <property type="component" value="Unassembled WGS sequence"/>
</dbReference>